<dbReference type="Proteomes" id="UP001207468">
    <property type="component" value="Unassembled WGS sequence"/>
</dbReference>
<name>A0ACC0UKK1_9AGAM</name>
<organism evidence="1 2">
    <name type="scientific">Russula earlei</name>
    <dbReference type="NCBI Taxonomy" id="71964"/>
    <lineage>
        <taxon>Eukaryota</taxon>
        <taxon>Fungi</taxon>
        <taxon>Dikarya</taxon>
        <taxon>Basidiomycota</taxon>
        <taxon>Agaricomycotina</taxon>
        <taxon>Agaricomycetes</taxon>
        <taxon>Russulales</taxon>
        <taxon>Russulaceae</taxon>
        <taxon>Russula</taxon>
    </lineage>
</organism>
<protein>
    <submittedName>
        <fullName evidence="1">Uncharacterized protein</fullName>
    </submittedName>
</protein>
<reference evidence="1" key="1">
    <citation type="submission" date="2021-03" db="EMBL/GenBank/DDBJ databases">
        <title>Evolutionary priming and transition to the ectomycorrhizal habit in an iconic lineage of mushroom-forming fungi: is preadaptation a requirement?</title>
        <authorList>
            <consortium name="DOE Joint Genome Institute"/>
            <person name="Looney B.P."/>
            <person name="Miyauchi S."/>
            <person name="Morin E."/>
            <person name="Drula E."/>
            <person name="Courty P.E."/>
            <person name="Chicoki N."/>
            <person name="Fauchery L."/>
            <person name="Kohler A."/>
            <person name="Kuo A."/>
            <person name="LaButti K."/>
            <person name="Pangilinan J."/>
            <person name="Lipzen A."/>
            <person name="Riley R."/>
            <person name="Andreopoulos W."/>
            <person name="He G."/>
            <person name="Johnson J."/>
            <person name="Barry K.W."/>
            <person name="Grigoriev I.V."/>
            <person name="Nagy L."/>
            <person name="Hibbett D."/>
            <person name="Henrissat B."/>
            <person name="Matheny P.B."/>
            <person name="Labbe J."/>
            <person name="Martin A.F."/>
        </authorList>
    </citation>
    <scope>NUCLEOTIDE SEQUENCE</scope>
    <source>
        <strain evidence="1">BPL698</strain>
    </source>
</reference>
<gene>
    <name evidence="1" type="ORF">F5148DRAFT_358958</name>
</gene>
<comment type="caution">
    <text evidence="1">The sequence shown here is derived from an EMBL/GenBank/DDBJ whole genome shotgun (WGS) entry which is preliminary data.</text>
</comment>
<proteinExistence type="predicted"/>
<keyword evidence="2" id="KW-1185">Reference proteome</keyword>
<evidence type="ECO:0000313" key="1">
    <source>
        <dbReference type="EMBL" id="KAI9511352.1"/>
    </source>
</evidence>
<evidence type="ECO:0000313" key="2">
    <source>
        <dbReference type="Proteomes" id="UP001207468"/>
    </source>
</evidence>
<sequence length="170" mass="17802">MDTGKKRSANEADVATRVDGAKRRESTGSGEDTKGRPKVAQAIPASAFKARAVPIHVTLTRTPSTVKDDNSASLAPVEDPGFLGAVALHPCTFTTGSYGWKGSKRLAINIVDPINDEKNTVQVMLTINATVMGSKQAGKEAEVEAEINSTTRHANDVEDGGAIGAAERVS</sequence>
<dbReference type="EMBL" id="JAGFNK010000023">
    <property type="protein sequence ID" value="KAI9511352.1"/>
    <property type="molecule type" value="Genomic_DNA"/>
</dbReference>
<accession>A0ACC0UKK1</accession>